<feature type="transmembrane region" description="Helical" evidence="2">
    <location>
        <begin position="256"/>
        <end position="282"/>
    </location>
</feature>
<evidence type="ECO:0000256" key="1">
    <source>
        <dbReference type="SAM" id="MobiDB-lite"/>
    </source>
</evidence>
<keyword evidence="2" id="KW-1133">Transmembrane helix</keyword>
<dbReference type="Proteomes" id="UP000325218">
    <property type="component" value="Unassembled WGS sequence"/>
</dbReference>
<keyword evidence="3" id="KW-0732">Signal</keyword>
<protein>
    <submittedName>
        <fullName evidence="4">DUF2167 domain-containing protein</fullName>
    </submittedName>
</protein>
<dbReference type="AlphaFoldDB" id="A0A5D0CU64"/>
<evidence type="ECO:0000256" key="2">
    <source>
        <dbReference type="SAM" id="Phobius"/>
    </source>
</evidence>
<evidence type="ECO:0000313" key="4">
    <source>
        <dbReference type="EMBL" id="TYA13268.1"/>
    </source>
</evidence>
<dbReference type="EMBL" id="VSDO01000002">
    <property type="protein sequence ID" value="TYA13268.1"/>
    <property type="molecule type" value="Genomic_DNA"/>
</dbReference>
<comment type="caution">
    <text evidence="4">The sequence shown here is derived from an EMBL/GenBank/DDBJ whole genome shotgun (WGS) entry which is preliminary data.</text>
</comment>
<reference evidence="4 5" key="1">
    <citation type="submission" date="2019-08" db="EMBL/GenBank/DDBJ databases">
        <title>Genome sequencing of Paenibacillus faecis DSM 23593(T).</title>
        <authorList>
            <person name="Kook J.-K."/>
            <person name="Park S.-N."/>
            <person name="Lim Y.K."/>
        </authorList>
    </citation>
    <scope>NUCLEOTIDE SEQUENCE [LARGE SCALE GENOMIC DNA]</scope>
    <source>
        <strain evidence="4 5">DSM 23593</strain>
    </source>
</reference>
<organism evidence="4 5">
    <name type="scientific">Paenibacillus faecis</name>
    <dbReference type="NCBI Taxonomy" id="862114"/>
    <lineage>
        <taxon>Bacteria</taxon>
        <taxon>Bacillati</taxon>
        <taxon>Bacillota</taxon>
        <taxon>Bacilli</taxon>
        <taxon>Bacillales</taxon>
        <taxon>Paenibacillaceae</taxon>
        <taxon>Paenibacillus</taxon>
    </lineage>
</organism>
<feature type="region of interest" description="Disordered" evidence="1">
    <location>
        <begin position="128"/>
        <end position="148"/>
    </location>
</feature>
<sequence length="328" mass="36037">MRMKSAWKKKMGAAAITALLLTTVFSSTGVQAETELNWVVGQGQTVTLGNNLADLKLSEDFVFLNGTDTQTFERESGGVPNGLEIGSVFPIAEDQTWSVYFEYEESGHISDDEKDEIDADALLDSYKKGTEESNKERPEEDHMFVDGWETPPAYDEKLKSLTWALRGHDINNNTFINYNIRILTRQGNVSAILVSDPNELGASKKILEDQLLPAFTLKEGQRYEDFDAKTDKKAEYGLTALILGGAGLAVAKKVGLIAGLVLLLRKFWYVIIAALGVVWRLITGKKKNNQNPPTEVAEGPQDGMNGETGQPEESQDRPANPPGPGQTL</sequence>
<feature type="chain" id="PRO_5023040959" evidence="3">
    <location>
        <begin position="33"/>
        <end position="328"/>
    </location>
</feature>
<proteinExistence type="predicted"/>
<keyword evidence="2" id="KW-0812">Transmembrane</keyword>
<feature type="compositionally biased region" description="Pro residues" evidence="1">
    <location>
        <begin position="319"/>
        <end position="328"/>
    </location>
</feature>
<evidence type="ECO:0000256" key="3">
    <source>
        <dbReference type="SAM" id="SignalP"/>
    </source>
</evidence>
<accession>A0A5D0CU64</accession>
<feature type="compositionally biased region" description="Basic and acidic residues" evidence="1">
    <location>
        <begin position="128"/>
        <end position="144"/>
    </location>
</feature>
<name>A0A5D0CU64_9BACL</name>
<dbReference type="InterPro" id="IPR018682">
    <property type="entry name" value="DUF2167_membr"/>
</dbReference>
<dbReference type="OrthoDB" id="196355at2"/>
<dbReference type="RefSeq" id="WP_148451864.1">
    <property type="nucleotide sequence ID" value="NZ_VSDO01000002.1"/>
</dbReference>
<feature type="signal peptide" evidence="3">
    <location>
        <begin position="1"/>
        <end position="32"/>
    </location>
</feature>
<gene>
    <name evidence="4" type="ORF">FRY98_11395</name>
</gene>
<evidence type="ECO:0000313" key="5">
    <source>
        <dbReference type="Proteomes" id="UP000325218"/>
    </source>
</evidence>
<keyword evidence="5" id="KW-1185">Reference proteome</keyword>
<feature type="region of interest" description="Disordered" evidence="1">
    <location>
        <begin position="287"/>
        <end position="328"/>
    </location>
</feature>
<dbReference type="Pfam" id="PF09935">
    <property type="entry name" value="DUF2167"/>
    <property type="match status" value="1"/>
</dbReference>
<keyword evidence="2" id="KW-0472">Membrane</keyword>